<dbReference type="InterPro" id="IPR002566">
    <property type="entry name" value="Msp4_OMP-like"/>
</dbReference>
<keyword evidence="4" id="KW-1185">Reference proteome</keyword>
<dbReference type="SUPFAM" id="SSF56925">
    <property type="entry name" value="OMPA-like"/>
    <property type="match status" value="1"/>
</dbReference>
<feature type="chain" id="PRO_5020903538" evidence="1">
    <location>
        <begin position="25"/>
        <end position="288"/>
    </location>
</feature>
<dbReference type="Pfam" id="PF01617">
    <property type="entry name" value="Surface_Ag_2"/>
    <property type="match status" value="1"/>
</dbReference>
<dbReference type="Gene3D" id="2.40.160.20">
    <property type="match status" value="1"/>
</dbReference>
<proteinExistence type="predicted"/>
<feature type="domain" description="Msp4/OMP-like" evidence="2">
    <location>
        <begin position="39"/>
        <end position="287"/>
    </location>
</feature>
<sequence length="288" mass="32035">MNNKKSLLIGTVLLSLFSSLSIKAFSVINHNDISHNFSGLYFTGQYRPAVSHFSSFTVSESNFATQELVMLQPDNRWSIDLKESITQGTKFSGAYTAKFQDNAASFSGAIGYSYPENLKFEFEVSYEKFDVKTTQGYQVTNTAVFALARKTISIPQDSGNTQNNQYVVMKNSGLSIASIMINSCYDMSFYNLVVSPYICAGIGEDFIKFFDTLYIKLAYQGKLGVNYSLSSRFNIFADVYYHKVIGNQFKNLNVIHAVALTDFPKATSAIATLNVAYFGGEAGIRFIL</sequence>
<dbReference type="Proteomes" id="UP000293377">
    <property type="component" value="Unassembled WGS sequence"/>
</dbReference>
<feature type="signal peptide" evidence="1">
    <location>
        <begin position="1"/>
        <end position="24"/>
    </location>
</feature>
<dbReference type="InterPro" id="IPR011250">
    <property type="entry name" value="OMP/PagP_B-barrel"/>
</dbReference>
<dbReference type="EMBL" id="QOHL01000010">
    <property type="protein sequence ID" value="RZB12691.1"/>
    <property type="molecule type" value="Genomic_DNA"/>
</dbReference>
<reference evidence="3 4" key="1">
    <citation type="submission" date="2018-06" db="EMBL/GenBank/DDBJ databases">
        <title>Complete Genome Sequence of Ehrlichia minasensis Isolated From Cattle.</title>
        <authorList>
            <person name="Aguiar D.M."/>
            <person name="Araujo J.P.A.Jr."/>
            <person name="Nakazato L."/>
            <person name="Bard E."/>
            <person name="Cabezas-Cruz A."/>
        </authorList>
    </citation>
    <scope>NUCLEOTIDE SEQUENCE [LARGE SCALE GENOMIC DNA]</scope>
    <source>
        <strain evidence="3 4">B11</strain>
    </source>
</reference>
<evidence type="ECO:0000259" key="2">
    <source>
        <dbReference type="Pfam" id="PF01617"/>
    </source>
</evidence>
<dbReference type="STRING" id="1242993.ehr_00095"/>
<evidence type="ECO:0000313" key="3">
    <source>
        <dbReference type="EMBL" id="RZB12691.1"/>
    </source>
</evidence>
<gene>
    <name evidence="3" type="ORF">DRF75_02680</name>
</gene>
<name>A0A4Q6I4B4_9RICK</name>
<comment type="caution">
    <text evidence="3">The sequence shown here is derived from an EMBL/GenBank/DDBJ whole genome shotgun (WGS) entry which is preliminary data.</text>
</comment>
<keyword evidence="1" id="KW-0732">Signal</keyword>
<evidence type="ECO:0000313" key="4">
    <source>
        <dbReference type="Proteomes" id="UP000293377"/>
    </source>
</evidence>
<accession>A0A4Q6I4B4</accession>
<evidence type="ECO:0000256" key="1">
    <source>
        <dbReference type="SAM" id="SignalP"/>
    </source>
</evidence>
<organism evidence="3 4">
    <name type="scientific">Ehrlichia minasensis</name>
    <dbReference type="NCBI Taxonomy" id="1242993"/>
    <lineage>
        <taxon>Bacteria</taxon>
        <taxon>Pseudomonadati</taxon>
        <taxon>Pseudomonadota</taxon>
        <taxon>Alphaproteobacteria</taxon>
        <taxon>Rickettsiales</taxon>
        <taxon>Anaplasmataceae</taxon>
        <taxon>Ehrlichia</taxon>
    </lineage>
</organism>
<dbReference type="AlphaFoldDB" id="A0A4Q6I4B4"/>
<protein>
    <submittedName>
        <fullName evidence="3">P44/Msp2 family outer membrane protein</fullName>
    </submittedName>
</protein>
<dbReference type="RefSeq" id="WP_129992613.1">
    <property type="nucleotide sequence ID" value="NZ_QOHL01000010.1"/>
</dbReference>